<evidence type="ECO:0000259" key="3">
    <source>
        <dbReference type="PROSITE" id="PS50887"/>
    </source>
</evidence>
<dbReference type="CDD" id="cd01949">
    <property type="entry name" value="GGDEF"/>
    <property type="match status" value="1"/>
</dbReference>
<proteinExistence type="predicted"/>
<dbReference type="Gene3D" id="3.30.450.20">
    <property type="entry name" value="PAS domain"/>
    <property type="match status" value="1"/>
</dbReference>
<gene>
    <name evidence="4" type="ORF">Q8A64_01840</name>
</gene>
<dbReference type="PANTHER" id="PTHR46663">
    <property type="entry name" value="DIGUANYLATE CYCLASE DGCT-RELATED"/>
    <property type="match status" value="1"/>
</dbReference>
<dbReference type="SMART" id="SM00267">
    <property type="entry name" value="GGDEF"/>
    <property type="match status" value="1"/>
</dbReference>
<feature type="domain" description="GGDEF" evidence="3">
    <location>
        <begin position="386"/>
        <end position="519"/>
    </location>
</feature>
<feature type="region of interest" description="Disordered" evidence="1">
    <location>
        <begin position="525"/>
        <end position="545"/>
    </location>
</feature>
<organism evidence="4 5">
    <name type="scientific">Keguizhuia sedimenti</name>
    <dbReference type="NCBI Taxonomy" id="3064264"/>
    <lineage>
        <taxon>Bacteria</taxon>
        <taxon>Pseudomonadati</taxon>
        <taxon>Pseudomonadota</taxon>
        <taxon>Betaproteobacteria</taxon>
        <taxon>Burkholderiales</taxon>
        <taxon>Oxalobacteraceae</taxon>
        <taxon>Keguizhuia</taxon>
    </lineage>
</organism>
<accession>A0ABU1BLX6</accession>
<dbReference type="InterPro" id="IPR000160">
    <property type="entry name" value="GGDEF_dom"/>
</dbReference>
<evidence type="ECO:0000313" key="5">
    <source>
        <dbReference type="Proteomes" id="UP001225596"/>
    </source>
</evidence>
<dbReference type="Gene3D" id="3.30.70.270">
    <property type="match status" value="1"/>
</dbReference>
<keyword evidence="4" id="KW-0548">Nucleotidyltransferase</keyword>
<evidence type="ECO:0000313" key="4">
    <source>
        <dbReference type="EMBL" id="MDQ9169144.1"/>
    </source>
</evidence>
<dbReference type="InterPro" id="IPR043128">
    <property type="entry name" value="Rev_trsase/Diguanyl_cyclase"/>
</dbReference>
<keyword evidence="4" id="KW-0808">Transferase</keyword>
<evidence type="ECO:0000256" key="1">
    <source>
        <dbReference type="SAM" id="MobiDB-lite"/>
    </source>
</evidence>
<protein>
    <submittedName>
        <fullName evidence="4">Sensor domain-containing diguanylate cyclase</fullName>
        <ecNumber evidence="4">2.7.7.65</ecNumber>
    </submittedName>
</protein>
<dbReference type="GO" id="GO:0052621">
    <property type="term" value="F:diguanylate cyclase activity"/>
    <property type="evidence" value="ECO:0007669"/>
    <property type="project" value="UniProtKB-EC"/>
</dbReference>
<comment type="caution">
    <text evidence="4">The sequence shown here is derived from an EMBL/GenBank/DDBJ whole genome shotgun (WGS) entry which is preliminary data.</text>
</comment>
<dbReference type="Proteomes" id="UP001225596">
    <property type="component" value="Unassembled WGS sequence"/>
</dbReference>
<keyword evidence="2" id="KW-1133">Transmembrane helix</keyword>
<reference evidence="4 5" key="1">
    <citation type="submission" date="2023-08" db="EMBL/GenBank/DDBJ databases">
        <title>Oxalobacteraceae gen .nov., isolated from river sludge outside the plant.</title>
        <authorList>
            <person name="Zhao S.Y."/>
        </authorList>
    </citation>
    <scope>NUCLEOTIDE SEQUENCE [LARGE SCALE GENOMIC DNA]</scope>
    <source>
        <strain evidence="4 5">R-40</strain>
    </source>
</reference>
<dbReference type="SUPFAM" id="SSF55073">
    <property type="entry name" value="Nucleotide cyclase"/>
    <property type="match status" value="1"/>
</dbReference>
<dbReference type="Pfam" id="PF00990">
    <property type="entry name" value="GGDEF"/>
    <property type="match status" value="1"/>
</dbReference>
<evidence type="ECO:0000256" key="2">
    <source>
        <dbReference type="SAM" id="Phobius"/>
    </source>
</evidence>
<sequence>MPLSRPVKHGARYRLTWLVMACVLPMLALITFIVIDQYRHDREQLIQKSVLTTRAMALTIDKDLGGVETGLHALANSQYLKTGNLRAFHQQAKEVLRHLDAGNIYLTDANGQQLIHTERPYGADLPVTGSLVTVRKVFASGDSAVSDLFIGAIVRRPLVAVVVPAKRGDKVAYALGATVYPERLSATLARQGLPPDWIAAIYDGGGHFITRNRDIDKLLGKRGSAGLREKMASTREGSLENRTIDGTPVIAIFSRSTRSDWTIAIGIPKAKLNAELWRRVALIAIVTFFILLGTLALAWNLGGKIARAIHALIGPALALGRNEQVIVQPSYLKETDEVGKAIERAADILAHTRHQAYHDPLTGLPNRTLFNEIIAQQLALCRRYGDSMAILYIDLDGFKSVNDTHGHAVGDLLLLQVAARLELEVRRSDLVSRLGGDEFATLLMNTDRSGAATVAEKLVEVLSAPYQIGSISLTHISASIGVAMYPEAGKDIETLLQRADYAMYLAKAAGKRHYAFAEAEIRPDVSDEVPEQDAAQLAHTDKSAY</sequence>
<dbReference type="PANTHER" id="PTHR46663:SF2">
    <property type="entry name" value="GGDEF DOMAIN-CONTAINING PROTEIN"/>
    <property type="match status" value="1"/>
</dbReference>
<dbReference type="CDD" id="cd18773">
    <property type="entry name" value="PDC1_HK_sensor"/>
    <property type="match status" value="1"/>
</dbReference>
<name>A0ABU1BLX6_9BURK</name>
<dbReference type="PROSITE" id="PS50887">
    <property type="entry name" value="GGDEF"/>
    <property type="match status" value="1"/>
</dbReference>
<dbReference type="CDD" id="cd18774">
    <property type="entry name" value="PDC2_HK_sensor"/>
    <property type="match status" value="1"/>
</dbReference>
<keyword evidence="5" id="KW-1185">Reference proteome</keyword>
<dbReference type="EC" id="2.7.7.65" evidence="4"/>
<dbReference type="InterPro" id="IPR052163">
    <property type="entry name" value="DGC-Regulatory_Protein"/>
</dbReference>
<dbReference type="NCBIfam" id="TIGR00254">
    <property type="entry name" value="GGDEF"/>
    <property type="match status" value="1"/>
</dbReference>
<keyword evidence="2" id="KW-0812">Transmembrane</keyword>
<keyword evidence="2" id="KW-0472">Membrane</keyword>
<dbReference type="RefSeq" id="WP_338434972.1">
    <property type="nucleotide sequence ID" value="NZ_JAUYVH010000001.1"/>
</dbReference>
<feature type="transmembrane region" description="Helical" evidence="2">
    <location>
        <begin position="280"/>
        <end position="299"/>
    </location>
</feature>
<dbReference type="EMBL" id="JAUYVH010000001">
    <property type="protein sequence ID" value="MDQ9169144.1"/>
    <property type="molecule type" value="Genomic_DNA"/>
</dbReference>
<dbReference type="InterPro" id="IPR029787">
    <property type="entry name" value="Nucleotide_cyclase"/>
</dbReference>
<feature type="transmembrane region" description="Helical" evidence="2">
    <location>
        <begin position="15"/>
        <end position="35"/>
    </location>
</feature>